<sequence length="101" mass="9891">MIDKKLAALSLAALLACVSAGAMAGSTGPTHPDSGAMKVPGTGLEKNVDGTSPGTPGTSPGTKGMDTLPGKKDSSSGQSSGSQQSPDMDDDGDDQDDDKAP</sequence>
<dbReference type="RefSeq" id="WP_054085102.1">
    <property type="nucleotide sequence ID" value="NZ_LGLN01000032.1"/>
</dbReference>
<reference evidence="3 4" key="2">
    <citation type="submission" date="2015-10" db="EMBL/GenBank/DDBJ databases">
        <title>Comparative genomics and high-throughput reverse genetic screens identify a new phytobacterial MAMP and an Arabidopsis receptor required for immune elicitation.</title>
        <authorList>
            <person name="Mott G.A."/>
            <person name="Thakur S."/>
            <person name="Wang P.W."/>
            <person name="Desveaux D."/>
            <person name="Guttman D.S."/>
        </authorList>
    </citation>
    <scope>NUCLEOTIDE SEQUENCE [LARGE SCALE GENOMIC DNA]</scope>
    <source>
        <strain evidence="3 4">0788_9</strain>
    </source>
</reference>
<accession>A0A0N0XBK9</accession>
<feature type="region of interest" description="Disordered" evidence="1">
    <location>
        <begin position="22"/>
        <end position="101"/>
    </location>
</feature>
<comment type="caution">
    <text evidence="3">The sequence shown here is derived from an EMBL/GenBank/DDBJ whole genome shotgun (WGS) entry which is preliminary data.</text>
</comment>
<feature type="signal peptide" evidence="2">
    <location>
        <begin position="1"/>
        <end position="24"/>
    </location>
</feature>
<evidence type="ECO:0008006" key="5">
    <source>
        <dbReference type="Google" id="ProtNLM"/>
    </source>
</evidence>
<evidence type="ECO:0000313" key="3">
    <source>
        <dbReference type="EMBL" id="KPC33736.1"/>
    </source>
</evidence>
<name>A0A0N0XBK9_PSESX</name>
<protein>
    <recommendedName>
        <fullName evidence="5">Lipoprotein</fullName>
    </recommendedName>
</protein>
<gene>
    <name evidence="3" type="ORF">ABJ99_0877</name>
</gene>
<dbReference type="Proteomes" id="UP000037891">
    <property type="component" value="Unassembled WGS sequence"/>
</dbReference>
<feature type="chain" id="PRO_5005863076" description="Lipoprotein" evidence="2">
    <location>
        <begin position="25"/>
        <end position="101"/>
    </location>
</feature>
<dbReference type="PATRIC" id="fig|81035.3.peg.940"/>
<reference evidence="3 4" key="1">
    <citation type="submission" date="2015-07" db="EMBL/GenBank/DDBJ databases">
        <authorList>
            <person name="Noorani M."/>
        </authorList>
    </citation>
    <scope>NUCLEOTIDE SEQUENCE [LARGE SCALE GENOMIC DNA]</scope>
    <source>
        <strain evidence="3 4">0788_9</strain>
    </source>
</reference>
<feature type="compositionally biased region" description="Acidic residues" evidence="1">
    <location>
        <begin position="87"/>
        <end position="101"/>
    </location>
</feature>
<organism evidence="3 4">
    <name type="scientific">Pseudomonas syringae pv. cilantro</name>
    <dbReference type="NCBI Taxonomy" id="81035"/>
    <lineage>
        <taxon>Bacteria</taxon>
        <taxon>Pseudomonadati</taxon>
        <taxon>Pseudomonadota</taxon>
        <taxon>Gammaproteobacteria</taxon>
        <taxon>Pseudomonadales</taxon>
        <taxon>Pseudomonadaceae</taxon>
        <taxon>Pseudomonas</taxon>
        <taxon>Pseudomonas syringae</taxon>
    </lineage>
</organism>
<dbReference type="EMBL" id="LGLN01000032">
    <property type="protein sequence ID" value="KPC33736.1"/>
    <property type="molecule type" value="Genomic_DNA"/>
</dbReference>
<feature type="compositionally biased region" description="Low complexity" evidence="1">
    <location>
        <begin position="50"/>
        <end position="62"/>
    </location>
</feature>
<evidence type="ECO:0000256" key="2">
    <source>
        <dbReference type="SAM" id="SignalP"/>
    </source>
</evidence>
<dbReference type="AlphaFoldDB" id="A0A0N0XBK9"/>
<dbReference type="PROSITE" id="PS51257">
    <property type="entry name" value="PROKAR_LIPOPROTEIN"/>
    <property type="match status" value="1"/>
</dbReference>
<keyword evidence="2" id="KW-0732">Signal</keyword>
<proteinExistence type="predicted"/>
<evidence type="ECO:0000313" key="4">
    <source>
        <dbReference type="Proteomes" id="UP000037891"/>
    </source>
</evidence>
<evidence type="ECO:0000256" key="1">
    <source>
        <dbReference type="SAM" id="MobiDB-lite"/>
    </source>
</evidence>
<feature type="compositionally biased region" description="Low complexity" evidence="1">
    <location>
        <begin position="75"/>
        <end position="86"/>
    </location>
</feature>